<organism evidence="2 3">
    <name type="scientific">Fictibacillus aquaticus</name>
    <dbReference type="NCBI Taxonomy" id="2021314"/>
    <lineage>
        <taxon>Bacteria</taxon>
        <taxon>Bacillati</taxon>
        <taxon>Bacillota</taxon>
        <taxon>Bacilli</taxon>
        <taxon>Bacillales</taxon>
        <taxon>Fictibacillaceae</taxon>
        <taxon>Fictibacillus</taxon>
    </lineage>
</organism>
<dbReference type="AlphaFoldDB" id="A0A235F4G5"/>
<sequence length="70" mass="7794">MNDITGIILAGGQSSRFGSPKAFAEYEGRFFYEHAACALLPHVKDIIIVSSIHDTVRFKRGERVKIISDI</sequence>
<reference evidence="2 3" key="1">
    <citation type="submission" date="2017-07" db="EMBL/GenBank/DDBJ databases">
        <title>Fictibacillus sp. nov. GDSW-R2A3 Genome sequencing and assembly.</title>
        <authorList>
            <person name="Mayilraj S."/>
        </authorList>
    </citation>
    <scope>NUCLEOTIDE SEQUENCE [LARGE SCALE GENOMIC DNA]</scope>
    <source>
        <strain evidence="2 3">GDSW-R2A3</strain>
    </source>
</reference>
<dbReference type="GO" id="GO:0016779">
    <property type="term" value="F:nucleotidyltransferase activity"/>
    <property type="evidence" value="ECO:0007669"/>
    <property type="project" value="UniProtKB-ARBA"/>
</dbReference>
<comment type="caution">
    <text evidence="2">The sequence shown here is derived from an EMBL/GenBank/DDBJ whole genome shotgun (WGS) entry which is preliminary data.</text>
</comment>
<dbReference type="Proteomes" id="UP000215059">
    <property type="component" value="Unassembled WGS sequence"/>
</dbReference>
<evidence type="ECO:0000313" key="3">
    <source>
        <dbReference type="Proteomes" id="UP000215059"/>
    </source>
</evidence>
<evidence type="ECO:0000259" key="1">
    <source>
        <dbReference type="Pfam" id="PF12804"/>
    </source>
</evidence>
<dbReference type="InterPro" id="IPR025877">
    <property type="entry name" value="MobA-like_NTP_Trfase"/>
</dbReference>
<dbReference type="Pfam" id="PF12804">
    <property type="entry name" value="NTP_transf_3"/>
    <property type="match status" value="1"/>
</dbReference>
<dbReference type="Gene3D" id="3.90.550.10">
    <property type="entry name" value="Spore Coat Polysaccharide Biosynthesis Protein SpsA, Chain A"/>
    <property type="match status" value="1"/>
</dbReference>
<protein>
    <recommendedName>
        <fullName evidence="1">MobA-like NTP transferase domain-containing protein</fullName>
    </recommendedName>
</protein>
<dbReference type="SUPFAM" id="SSF53448">
    <property type="entry name" value="Nucleotide-diphospho-sugar transferases"/>
    <property type="match status" value="1"/>
</dbReference>
<name>A0A235F4G5_9BACL</name>
<dbReference type="EMBL" id="NOII01000034">
    <property type="protein sequence ID" value="OYD56186.1"/>
    <property type="molecule type" value="Genomic_DNA"/>
</dbReference>
<accession>A0A235F4G5</accession>
<feature type="domain" description="MobA-like NTP transferase" evidence="1">
    <location>
        <begin position="6"/>
        <end position="69"/>
    </location>
</feature>
<evidence type="ECO:0000313" key="2">
    <source>
        <dbReference type="EMBL" id="OYD56186.1"/>
    </source>
</evidence>
<dbReference type="InterPro" id="IPR029044">
    <property type="entry name" value="Nucleotide-diphossugar_trans"/>
</dbReference>
<gene>
    <name evidence="2" type="ORF">CGZ90_18815</name>
</gene>
<proteinExistence type="predicted"/>
<feature type="non-terminal residue" evidence="2">
    <location>
        <position position="70"/>
    </location>
</feature>
<keyword evidence="3" id="KW-1185">Reference proteome</keyword>